<accession>A0A2U1V8K3</accession>
<dbReference type="OrthoDB" id="174925at2"/>
<dbReference type="PANTHER" id="PTHR43685">
    <property type="entry name" value="GLYCOSYLTRANSFERASE"/>
    <property type="match status" value="1"/>
</dbReference>
<feature type="compositionally biased region" description="Low complexity" evidence="1">
    <location>
        <begin position="9"/>
        <end position="27"/>
    </location>
</feature>
<reference evidence="4" key="1">
    <citation type="submission" date="2017-10" db="EMBL/GenBank/DDBJ databases">
        <authorList>
            <person name="Toshchakov S.V."/>
            <person name="Goeva M.A."/>
        </authorList>
    </citation>
    <scope>NUCLEOTIDE SEQUENCE [LARGE SCALE GENOMIC DNA]</scope>
    <source>
        <strain evidence="4">JR1/69-1-13</strain>
    </source>
</reference>
<dbReference type="CDD" id="cd00761">
    <property type="entry name" value="Glyco_tranf_GTA_type"/>
    <property type="match status" value="1"/>
</dbReference>
<evidence type="ECO:0000259" key="2">
    <source>
        <dbReference type="Pfam" id="PF00535"/>
    </source>
</evidence>
<sequence length="1203" mass="131611">MRATRSAMRASCGSWASSSPAGPSSWRATPTTIPICCSPGRAAGWPRHLDAPGRGWHSEPVYLPGRTAAAQGRRWGRRRGRCGGRSGSQGIIRSRLMDNRTPGTAGARGGHEAAPLAAQLAALTDPSLDPLFWQAERIGEASAWWQHVPFAHWLVRQAAPRSLVELGARDGISYSAFCHAVQRGGLPTRCWAVQREEEDQGATSCGGAERGNFRSFHDARFLAFSGLLRMAADAALPRFADRSIDLLHIDGLRTQEAARHDFEAWLPKMSERGVVLLHGTNVLEEEDAGVWRLWAELRGRYPAFEFLHGGGLGVLCVGEAPPPAVLALTALADPAETARLRGRFAWLGERWEAETRERLATEARHEAERQAAALESRRAQAVQRAEAARAELEAERDRAEQRTEAARSASMTAAFSHVEAAQAELEAARRKAEQDAAAREQLLSRLLRAEGELHATQASLRLLTQSTLWRAAAPLRSAAGRLPPGMRRGVRGAMKLAWWSATLQLPRKLRERREIIAALAAMPQPAPAASAQALAFTAPTASQGAALADLSGMGALRVVCISGEASTPGHLYRVERPAAAARRAGAQVWVVRMEDIEASLAEIGMAQVLWMWRVPLNEAVALAISTARRNGARVVFDVDDLLIDPRLARSDKIDGIRSQKLPEEMVANHFHQARQAMLASDLCTTSTEELAWHMRDAGMPVRVLPNGFDHDTLAVSRRAARHWAKERDGLLRIGYASGSRTHQKDFKQCAAAVAGALRRFPEARLVLFRFAQNIPTMEGTPTLDVEEFPELAGLEDRIEWRPMVPLPRLPEEVARFDVNLAPLEVGNDFCEAKSELKYFEAALVDVPTIASPTGPYRRAMKHGETGYLAGTPEEWSSALEALLGDAALRRRMAAAAQRDVLWAYGPEQRNAAVADVLEMLRGGRSAALAFRRSCEPLPLPVAPAVPEHEVVYEHDALGAAAVTVIVPLYNYARHVAEALDSVVAQTLRPLDLVIVDDASTDDSRAVALRWAAANAGRFNRLVVARNLKNAGLGLTRNVAFTLAETPWVLPLDADNRLLPDCAAACLRTADASGAAFAYPIIRKFGDGEGVMNLPPYDPVRMANGNYIDAMALISRAAWNWVGGYDHIPGGWEDFDFWCRLMERGLHGEQVPGEPLAEYRVHHTSMINTANSSTARVEAMIAELTRRHPWLTIIWPLKVPRPKA</sequence>
<dbReference type="Proteomes" id="UP000245048">
    <property type="component" value="Unassembled WGS sequence"/>
</dbReference>
<gene>
    <name evidence="3" type="ORF">CR165_05105</name>
</gene>
<dbReference type="Gene3D" id="3.40.50.2000">
    <property type="entry name" value="Glycogen Phosphorylase B"/>
    <property type="match status" value="1"/>
</dbReference>
<feature type="compositionally biased region" description="Basic and acidic residues" evidence="1">
    <location>
        <begin position="390"/>
        <end position="405"/>
    </location>
</feature>
<evidence type="ECO:0000313" key="4">
    <source>
        <dbReference type="Proteomes" id="UP000245048"/>
    </source>
</evidence>
<keyword evidence="4" id="KW-1185">Reference proteome</keyword>
<dbReference type="SUPFAM" id="SSF53756">
    <property type="entry name" value="UDP-Glycosyltransferase/glycogen phosphorylase"/>
    <property type="match status" value="1"/>
</dbReference>
<comment type="caution">
    <text evidence="3">The sequence shown here is derived from an EMBL/GenBank/DDBJ whole genome shotgun (WGS) entry which is preliminary data.</text>
</comment>
<protein>
    <recommendedName>
        <fullName evidence="2">Glycosyltransferase 2-like domain-containing protein</fullName>
    </recommendedName>
</protein>
<feature type="domain" description="Glycosyltransferase 2-like" evidence="2">
    <location>
        <begin position="963"/>
        <end position="1093"/>
    </location>
</feature>
<dbReference type="Gene3D" id="3.40.50.150">
    <property type="entry name" value="Vaccinia Virus protein VP39"/>
    <property type="match status" value="1"/>
</dbReference>
<dbReference type="InterPro" id="IPR001173">
    <property type="entry name" value="Glyco_trans_2-like"/>
</dbReference>
<dbReference type="PANTHER" id="PTHR43685:SF2">
    <property type="entry name" value="GLYCOSYLTRANSFERASE 2-LIKE DOMAIN-CONTAINING PROTEIN"/>
    <property type="match status" value="1"/>
</dbReference>
<proteinExistence type="predicted"/>
<dbReference type="AlphaFoldDB" id="A0A2U1V8K3"/>
<dbReference type="InterPro" id="IPR050834">
    <property type="entry name" value="Glycosyltransf_2"/>
</dbReference>
<dbReference type="Pfam" id="PF00535">
    <property type="entry name" value="Glycos_transf_2"/>
    <property type="match status" value="1"/>
</dbReference>
<feature type="region of interest" description="Disordered" evidence="1">
    <location>
        <begin position="390"/>
        <end position="411"/>
    </location>
</feature>
<evidence type="ECO:0000256" key="1">
    <source>
        <dbReference type="SAM" id="MobiDB-lite"/>
    </source>
</evidence>
<name>A0A2U1V8K3_9PROT</name>
<dbReference type="Gene3D" id="3.90.550.10">
    <property type="entry name" value="Spore Coat Polysaccharide Biosynthesis Protein SpsA, Chain A"/>
    <property type="match status" value="1"/>
</dbReference>
<dbReference type="Pfam" id="PF13692">
    <property type="entry name" value="Glyco_trans_1_4"/>
    <property type="match status" value="1"/>
</dbReference>
<dbReference type="SUPFAM" id="SSF53335">
    <property type="entry name" value="S-adenosyl-L-methionine-dependent methyltransferases"/>
    <property type="match status" value="1"/>
</dbReference>
<organism evidence="3 4">
    <name type="scientific">Teichococcus aestuarii</name>
    <dbReference type="NCBI Taxonomy" id="568898"/>
    <lineage>
        <taxon>Bacteria</taxon>
        <taxon>Pseudomonadati</taxon>
        <taxon>Pseudomonadota</taxon>
        <taxon>Alphaproteobacteria</taxon>
        <taxon>Acetobacterales</taxon>
        <taxon>Roseomonadaceae</taxon>
        <taxon>Roseomonas</taxon>
    </lineage>
</organism>
<dbReference type="EMBL" id="PDOA01000002">
    <property type="protein sequence ID" value="PWC30224.1"/>
    <property type="molecule type" value="Genomic_DNA"/>
</dbReference>
<dbReference type="InterPro" id="IPR029044">
    <property type="entry name" value="Nucleotide-diphossugar_trans"/>
</dbReference>
<evidence type="ECO:0000313" key="3">
    <source>
        <dbReference type="EMBL" id="PWC30224.1"/>
    </source>
</evidence>
<feature type="region of interest" description="Disordered" evidence="1">
    <location>
        <begin position="1"/>
        <end position="27"/>
    </location>
</feature>
<dbReference type="InterPro" id="IPR029063">
    <property type="entry name" value="SAM-dependent_MTases_sf"/>
</dbReference>
<dbReference type="Pfam" id="PF13578">
    <property type="entry name" value="Methyltransf_24"/>
    <property type="match status" value="1"/>
</dbReference>
<dbReference type="SUPFAM" id="SSF53448">
    <property type="entry name" value="Nucleotide-diphospho-sugar transferases"/>
    <property type="match status" value="1"/>
</dbReference>